<gene>
    <name evidence="1" type="ORF">PS631_04033</name>
</gene>
<evidence type="ECO:0000313" key="1">
    <source>
        <dbReference type="EMBL" id="VVN14342.1"/>
    </source>
</evidence>
<dbReference type="Pfam" id="PF02585">
    <property type="entry name" value="PIG-L"/>
    <property type="match status" value="1"/>
</dbReference>
<name>A0A5E6V8D5_PSEFL</name>
<organism evidence="1 2">
    <name type="scientific">Pseudomonas fluorescens</name>
    <dbReference type="NCBI Taxonomy" id="294"/>
    <lineage>
        <taxon>Bacteria</taxon>
        <taxon>Pseudomonadati</taxon>
        <taxon>Pseudomonadota</taxon>
        <taxon>Gammaproteobacteria</taxon>
        <taxon>Pseudomonadales</taxon>
        <taxon>Pseudomonadaceae</taxon>
        <taxon>Pseudomonas</taxon>
    </lineage>
</organism>
<dbReference type="EMBL" id="CABVHF010000017">
    <property type="protein sequence ID" value="VVN14342.1"/>
    <property type="molecule type" value="Genomic_DNA"/>
</dbReference>
<reference evidence="1 2" key="1">
    <citation type="submission" date="2019-09" db="EMBL/GenBank/DDBJ databases">
        <authorList>
            <person name="Chandra G."/>
            <person name="Truman W A."/>
        </authorList>
    </citation>
    <scope>NUCLEOTIDE SEQUENCE [LARGE SCALE GENOMIC DNA]</scope>
    <source>
        <strain evidence="1">PS631</strain>
    </source>
</reference>
<dbReference type="Gene3D" id="3.40.50.10320">
    <property type="entry name" value="LmbE-like"/>
    <property type="match status" value="1"/>
</dbReference>
<evidence type="ECO:0000313" key="2">
    <source>
        <dbReference type="Proteomes" id="UP000399692"/>
    </source>
</evidence>
<dbReference type="InterPro" id="IPR024078">
    <property type="entry name" value="LmbE-like_dom_sf"/>
</dbReference>
<dbReference type="InterPro" id="IPR003737">
    <property type="entry name" value="GlcNAc_PI_deacetylase-related"/>
</dbReference>
<dbReference type="AlphaFoldDB" id="A0A5E6V8D5"/>
<dbReference type="SUPFAM" id="SSF102588">
    <property type="entry name" value="LmbE-like"/>
    <property type="match status" value="1"/>
</dbReference>
<proteinExistence type="predicted"/>
<protein>
    <submittedName>
        <fullName evidence="1">Uncharacterized protein</fullName>
    </submittedName>
</protein>
<sequence length="486" mass="54435">MHAGAGVSGLTMSARKQQLLNRHRKRKRLVVLVLLCVLLLSGLWLWWLPPVLALLLWVGHEAWFSDHLFYVAASDYEYDLQGCARYPLHSRDGLLTLPADCVLDASQTLLLRVQLRASLLGRLLDPAVVIEGGNADKQSFERGAKGVRYLNLSGQEAALAAGQLRLRGRHCRLAAEVELLVIGHADYLAGTLMVIAPHADDAELAAFAAYAQAEQSWIVTLTAGEIENEYYRDTLALDTVQAARLKGELRSWDSVAVPRWAGVPSAQSVQLGYFCMQLSAMQADPQAVVASREADLADTRPFRRFNECTLQSDAHGQPTWQALVADLCELIERARPDTVVLPHPQLDPHPDHVCAHDALREALAACQWQPQTLLLYANHLHDNDRWPMGEAGDGVALPPLFEAQPGMCPWALQVSPERQRQKAMSLAMMHDLQPPAPLKRRVRRLLQQYLAGRRWPLFGKNEFFRKAVRRHELFWVETLVDKSKPQ</sequence>
<accession>A0A5E6V8D5</accession>
<dbReference type="Proteomes" id="UP000399692">
    <property type="component" value="Unassembled WGS sequence"/>
</dbReference>